<proteinExistence type="predicted"/>
<protein>
    <submittedName>
        <fullName evidence="2">Uncharacterized protein</fullName>
    </submittedName>
</protein>
<feature type="region of interest" description="Disordered" evidence="1">
    <location>
        <begin position="1"/>
        <end position="33"/>
    </location>
</feature>
<sequence length="107" mass="11671">GEIFWTENDAEKTHHQHLGPGHPRGSKAERSVPALQEPGSYLQVGAAIPIALGNMWFPLTLLVALGLPGTGEELTKHRNWMFSLPTRASCDILHFSSVYSPGLVCKP</sequence>
<evidence type="ECO:0000313" key="3">
    <source>
        <dbReference type="Proteomes" id="UP000237246"/>
    </source>
</evidence>
<accession>A0A2P4TA36</accession>
<dbReference type="Proteomes" id="UP000237246">
    <property type="component" value="Unassembled WGS sequence"/>
</dbReference>
<feature type="non-terminal residue" evidence="2">
    <location>
        <position position="1"/>
    </location>
</feature>
<keyword evidence="3" id="KW-1185">Reference proteome</keyword>
<dbReference type="AlphaFoldDB" id="A0A2P4TA36"/>
<evidence type="ECO:0000256" key="1">
    <source>
        <dbReference type="SAM" id="MobiDB-lite"/>
    </source>
</evidence>
<dbReference type="EMBL" id="PPHD01003961">
    <property type="protein sequence ID" value="POI33231.1"/>
    <property type="molecule type" value="Genomic_DNA"/>
</dbReference>
<comment type="caution">
    <text evidence="2">The sequence shown here is derived from an EMBL/GenBank/DDBJ whole genome shotgun (WGS) entry which is preliminary data.</text>
</comment>
<gene>
    <name evidence="2" type="ORF">CIB84_003017</name>
</gene>
<name>A0A2P4TA36_BAMTH</name>
<reference evidence="2 3" key="1">
    <citation type="submission" date="2018-01" db="EMBL/GenBank/DDBJ databases">
        <title>Comparison of the Chinese Bamboo Partridge and Red Junglefowl genome sequences highlights the importance of demography in genome evolution.</title>
        <authorList>
            <person name="Tiley G.P."/>
            <person name="Kimball R.T."/>
            <person name="Braun E.L."/>
            <person name="Burleigh J.G."/>
        </authorList>
    </citation>
    <scope>NUCLEOTIDE SEQUENCE [LARGE SCALE GENOMIC DNA]</scope>
    <source>
        <strain evidence="2">RTK389</strain>
        <tissue evidence="2">Blood</tissue>
    </source>
</reference>
<organism evidence="2 3">
    <name type="scientific">Bambusicola thoracicus</name>
    <name type="common">Chinese bamboo-partridge</name>
    <name type="synonym">Perdix thoracica</name>
    <dbReference type="NCBI Taxonomy" id="9083"/>
    <lineage>
        <taxon>Eukaryota</taxon>
        <taxon>Metazoa</taxon>
        <taxon>Chordata</taxon>
        <taxon>Craniata</taxon>
        <taxon>Vertebrata</taxon>
        <taxon>Euteleostomi</taxon>
        <taxon>Archelosauria</taxon>
        <taxon>Archosauria</taxon>
        <taxon>Dinosauria</taxon>
        <taxon>Saurischia</taxon>
        <taxon>Theropoda</taxon>
        <taxon>Coelurosauria</taxon>
        <taxon>Aves</taxon>
        <taxon>Neognathae</taxon>
        <taxon>Galloanserae</taxon>
        <taxon>Galliformes</taxon>
        <taxon>Phasianidae</taxon>
        <taxon>Perdicinae</taxon>
        <taxon>Bambusicola</taxon>
    </lineage>
</organism>
<evidence type="ECO:0000313" key="2">
    <source>
        <dbReference type="EMBL" id="POI33231.1"/>
    </source>
</evidence>